<dbReference type="Proteomes" id="UP000544222">
    <property type="component" value="Unassembled WGS sequence"/>
</dbReference>
<dbReference type="RefSeq" id="WP_183411942.1">
    <property type="nucleotide sequence ID" value="NZ_JACHYB010000001.1"/>
</dbReference>
<dbReference type="AlphaFoldDB" id="A0A7W5DP37"/>
<evidence type="ECO:0000259" key="1">
    <source>
        <dbReference type="Pfam" id="PF13280"/>
    </source>
</evidence>
<feature type="domain" description="WYL" evidence="1">
    <location>
        <begin position="126"/>
        <end position="193"/>
    </location>
</feature>
<dbReference type="InterPro" id="IPR051534">
    <property type="entry name" value="CBASS_pafABC_assoc_protein"/>
</dbReference>
<proteinExistence type="predicted"/>
<accession>A0A7W5DP37</accession>
<dbReference type="GO" id="GO:0003677">
    <property type="term" value="F:DNA binding"/>
    <property type="evidence" value="ECO:0007669"/>
    <property type="project" value="UniProtKB-KW"/>
</dbReference>
<dbReference type="PANTHER" id="PTHR34580">
    <property type="match status" value="1"/>
</dbReference>
<keyword evidence="3" id="KW-1185">Reference proteome</keyword>
<sequence>MIQLTLEHALHFMMLAIGTRFYTRKEIAQYIKCSERSVYRYIETFRTQGFIINTENGFVRIDKSTPYFKDLTRMISFSNPEAGLLKQALGGVHDNNMLKAQLIRKLTPYNFKQIAEVVVREKNAQIIDQLSEAIDNQQQVILHNYHSANSKEVRDRLVEPFQFSTNFIQVWAYEPESGTNKLFKTDRITSVTVLDTPWRHASLHKADYMDIFRISSPQRLRVRLRLGLQSASLLREEYPTCEQCLTKINNNEWILDTEVCSYDGVGRFVIGLLHDIEILETKHFHSYIKKRVVLYNKKLGVTKGGTVRK</sequence>
<gene>
    <name evidence="2" type="ORF">FHX64_000172</name>
</gene>
<evidence type="ECO:0000313" key="2">
    <source>
        <dbReference type="EMBL" id="MBB3186009.1"/>
    </source>
</evidence>
<comment type="caution">
    <text evidence="2">The sequence shown here is derived from an EMBL/GenBank/DDBJ whole genome shotgun (WGS) entry which is preliminary data.</text>
</comment>
<keyword evidence="2" id="KW-0238">DNA-binding</keyword>
<dbReference type="PANTHER" id="PTHR34580:SF1">
    <property type="entry name" value="PROTEIN PAFC"/>
    <property type="match status" value="1"/>
</dbReference>
<dbReference type="PROSITE" id="PS52050">
    <property type="entry name" value="WYL"/>
    <property type="match status" value="1"/>
</dbReference>
<dbReference type="EMBL" id="JACHYB010000001">
    <property type="protein sequence ID" value="MBB3186009.1"/>
    <property type="molecule type" value="Genomic_DNA"/>
</dbReference>
<dbReference type="Pfam" id="PF13280">
    <property type="entry name" value="WYL"/>
    <property type="match status" value="1"/>
</dbReference>
<name>A0A7W5DP37_9PORP</name>
<organism evidence="2 3">
    <name type="scientific">Microbacter margulisiae</name>
    <dbReference type="NCBI Taxonomy" id="1350067"/>
    <lineage>
        <taxon>Bacteria</taxon>
        <taxon>Pseudomonadati</taxon>
        <taxon>Bacteroidota</taxon>
        <taxon>Bacteroidia</taxon>
        <taxon>Bacteroidales</taxon>
        <taxon>Porphyromonadaceae</taxon>
        <taxon>Microbacter</taxon>
    </lineage>
</organism>
<reference evidence="2 3" key="1">
    <citation type="submission" date="2020-08" db="EMBL/GenBank/DDBJ databases">
        <title>Genomic Encyclopedia of Type Strains, Phase IV (KMG-IV): sequencing the most valuable type-strain genomes for metagenomic binning, comparative biology and taxonomic classification.</title>
        <authorList>
            <person name="Goeker M."/>
        </authorList>
    </citation>
    <scope>NUCLEOTIDE SEQUENCE [LARGE SCALE GENOMIC DNA]</scope>
    <source>
        <strain evidence="2 3">DSM 27471</strain>
    </source>
</reference>
<protein>
    <submittedName>
        <fullName evidence="2">Putative DNA-binding transcriptional regulator YafY</fullName>
    </submittedName>
</protein>
<evidence type="ECO:0000313" key="3">
    <source>
        <dbReference type="Proteomes" id="UP000544222"/>
    </source>
</evidence>
<dbReference type="InterPro" id="IPR026881">
    <property type="entry name" value="WYL_dom"/>
</dbReference>